<accession>A0ABS9KK60</accession>
<evidence type="ECO:0000313" key="7">
    <source>
        <dbReference type="Proteomes" id="UP001165367"/>
    </source>
</evidence>
<keyword evidence="4" id="KW-0676">Redox-active center</keyword>
<reference evidence="6" key="1">
    <citation type="submission" date="2022-01" db="EMBL/GenBank/DDBJ databases">
        <authorList>
            <person name="Jo J.-H."/>
            <person name="Im W.-T."/>
        </authorList>
    </citation>
    <scope>NUCLEOTIDE SEQUENCE</scope>
    <source>
        <strain evidence="6">NA20</strain>
    </source>
</reference>
<proteinExistence type="predicted"/>
<evidence type="ECO:0000256" key="1">
    <source>
        <dbReference type="ARBA" id="ARBA00004196"/>
    </source>
</evidence>
<keyword evidence="2" id="KW-0201">Cytochrome c-type biogenesis</keyword>
<keyword evidence="3" id="KW-1015">Disulfide bond</keyword>
<dbReference type="CDD" id="cd02966">
    <property type="entry name" value="TlpA_like_family"/>
    <property type="match status" value="1"/>
</dbReference>
<dbReference type="SUPFAM" id="SSF52833">
    <property type="entry name" value="Thioredoxin-like"/>
    <property type="match status" value="1"/>
</dbReference>
<sequence length="494" mass="56124">MKVIAIAVLFCAIFISCDRRLTRRIEQDEKMTMTASIYADPDLFAKNANWDGPIDMNFVYRNLFGLEENTIAVDSAGRFDLYITSPSVVWSTGINMPLLVKPGDELKASMNENGDVYFSSMTSAARSKELVSWQILMDLFNTNLWQYRSESNLRLSDDLQSSNYEQIAKARMEKFLTRSAAAIDSVLPASAATADLRKSALMYAHAKFSAAWLDYYWSNRKAVDKPSLVKQLTSLTSLAGEIRTTNDLMYYNDFLSELLAHIVSIKGSYIRVVDRDAFDTFMLSSKTYFQGITRDFLVTRTLYSALRAKIISYPEFVSTCESDISDRHYKQLCHYLGKKINSNEMIAALTAGNSFVPFDSKQELSGQELFTPFKGRLVFVDFWASWCIPCRKEMPQLRMLKRQYSDRNIGFVSISLDNSIPDWEKASKAEQLDNAANLLLKASNDTTYNFMGYTIKEIPRYMIIDQNGLVVNADAPGPKDPALRSLLEKYLKGF</sequence>
<dbReference type="InterPro" id="IPR013766">
    <property type="entry name" value="Thioredoxin_domain"/>
</dbReference>
<dbReference type="PROSITE" id="PS51352">
    <property type="entry name" value="THIOREDOXIN_2"/>
    <property type="match status" value="1"/>
</dbReference>
<dbReference type="PANTHER" id="PTHR42852:SF6">
    <property type="entry name" value="THIOL:DISULFIDE INTERCHANGE PROTEIN DSBE"/>
    <property type="match status" value="1"/>
</dbReference>
<dbReference type="InterPro" id="IPR050553">
    <property type="entry name" value="Thioredoxin_ResA/DsbE_sf"/>
</dbReference>
<dbReference type="InterPro" id="IPR012336">
    <property type="entry name" value="Thioredoxin-like_fold"/>
</dbReference>
<evidence type="ECO:0000256" key="3">
    <source>
        <dbReference type="ARBA" id="ARBA00023157"/>
    </source>
</evidence>
<dbReference type="RefSeq" id="WP_237867939.1">
    <property type="nucleotide sequence ID" value="NZ_JAKLTR010000001.1"/>
</dbReference>
<comment type="caution">
    <text evidence="6">The sequence shown here is derived from an EMBL/GenBank/DDBJ whole genome shotgun (WGS) entry which is preliminary data.</text>
</comment>
<comment type="subcellular location">
    <subcellularLocation>
        <location evidence="1">Cell envelope</location>
    </subcellularLocation>
</comment>
<evidence type="ECO:0000259" key="5">
    <source>
        <dbReference type="PROSITE" id="PS51352"/>
    </source>
</evidence>
<gene>
    <name evidence="6" type="ORF">LZZ85_00400</name>
</gene>
<organism evidence="6 7">
    <name type="scientific">Terrimonas ginsenosidimutans</name>
    <dbReference type="NCBI Taxonomy" id="2908004"/>
    <lineage>
        <taxon>Bacteria</taxon>
        <taxon>Pseudomonadati</taxon>
        <taxon>Bacteroidota</taxon>
        <taxon>Chitinophagia</taxon>
        <taxon>Chitinophagales</taxon>
        <taxon>Chitinophagaceae</taxon>
        <taxon>Terrimonas</taxon>
    </lineage>
</organism>
<dbReference type="InterPro" id="IPR036249">
    <property type="entry name" value="Thioredoxin-like_sf"/>
</dbReference>
<dbReference type="EMBL" id="JAKLTR010000001">
    <property type="protein sequence ID" value="MCG2612710.1"/>
    <property type="molecule type" value="Genomic_DNA"/>
</dbReference>
<dbReference type="Gene3D" id="3.40.30.10">
    <property type="entry name" value="Glutaredoxin"/>
    <property type="match status" value="1"/>
</dbReference>
<dbReference type="PANTHER" id="PTHR42852">
    <property type="entry name" value="THIOL:DISULFIDE INTERCHANGE PROTEIN DSBE"/>
    <property type="match status" value="1"/>
</dbReference>
<dbReference type="Proteomes" id="UP001165367">
    <property type="component" value="Unassembled WGS sequence"/>
</dbReference>
<dbReference type="PROSITE" id="PS51257">
    <property type="entry name" value="PROKAR_LIPOPROTEIN"/>
    <property type="match status" value="1"/>
</dbReference>
<evidence type="ECO:0000256" key="2">
    <source>
        <dbReference type="ARBA" id="ARBA00022748"/>
    </source>
</evidence>
<name>A0ABS9KK60_9BACT</name>
<dbReference type="Pfam" id="PF13905">
    <property type="entry name" value="Thioredoxin_8"/>
    <property type="match status" value="1"/>
</dbReference>
<protein>
    <submittedName>
        <fullName evidence="6">TlpA family protein disulfide reductase</fullName>
    </submittedName>
</protein>
<evidence type="ECO:0000313" key="6">
    <source>
        <dbReference type="EMBL" id="MCG2612710.1"/>
    </source>
</evidence>
<feature type="domain" description="Thioredoxin" evidence="5">
    <location>
        <begin position="349"/>
        <end position="494"/>
    </location>
</feature>
<evidence type="ECO:0000256" key="4">
    <source>
        <dbReference type="ARBA" id="ARBA00023284"/>
    </source>
</evidence>
<keyword evidence="7" id="KW-1185">Reference proteome</keyword>